<accession>A0A0D2C091</accession>
<dbReference type="EMBL" id="KN847045">
    <property type="protein sequence ID" value="KIW23945.1"/>
    <property type="molecule type" value="Genomic_DNA"/>
</dbReference>
<dbReference type="RefSeq" id="XP_016244162.1">
    <property type="nucleotide sequence ID" value="XM_016396971.1"/>
</dbReference>
<evidence type="ECO:0000313" key="1">
    <source>
        <dbReference type="EMBL" id="KIW23945.1"/>
    </source>
</evidence>
<sequence>MSLLHCPLLPHPVTASILRVFASESGCFARDFPILNRSSTYRMFSRELNMRFLFPHATASFDGALASTEQVTRSAVPTPAVIGTKLKYKEVAKRNSDLWRTKAGWV</sequence>
<organism evidence="1 2">
    <name type="scientific">Cladophialophora immunda</name>
    <dbReference type="NCBI Taxonomy" id="569365"/>
    <lineage>
        <taxon>Eukaryota</taxon>
        <taxon>Fungi</taxon>
        <taxon>Dikarya</taxon>
        <taxon>Ascomycota</taxon>
        <taxon>Pezizomycotina</taxon>
        <taxon>Eurotiomycetes</taxon>
        <taxon>Chaetothyriomycetidae</taxon>
        <taxon>Chaetothyriales</taxon>
        <taxon>Herpotrichiellaceae</taxon>
        <taxon>Cladophialophora</taxon>
    </lineage>
</organism>
<dbReference type="AlphaFoldDB" id="A0A0D2C091"/>
<dbReference type="VEuPathDB" id="FungiDB:PV07_09692"/>
<dbReference type="EMBL" id="KN847045">
    <property type="protein sequence ID" value="KIW23946.1"/>
    <property type="molecule type" value="Genomic_DNA"/>
</dbReference>
<reference evidence="1 2" key="1">
    <citation type="submission" date="2015-01" db="EMBL/GenBank/DDBJ databases">
        <title>The Genome Sequence of Cladophialophora immunda CBS83496.</title>
        <authorList>
            <consortium name="The Broad Institute Genomics Platform"/>
            <person name="Cuomo C."/>
            <person name="de Hoog S."/>
            <person name="Gorbushina A."/>
            <person name="Stielow B."/>
            <person name="Teixiera M."/>
            <person name="Abouelleil A."/>
            <person name="Chapman S.B."/>
            <person name="Priest M."/>
            <person name="Young S.K."/>
            <person name="Wortman J."/>
            <person name="Nusbaum C."/>
            <person name="Birren B."/>
        </authorList>
    </citation>
    <scope>NUCLEOTIDE SEQUENCE [LARGE SCALE GENOMIC DNA]</scope>
    <source>
        <strain evidence="1 2">CBS 83496</strain>
    </source>
</reference>
<name>A0A0D2C091_9EURO</name>
<protein>
    <submittedName>
        <fullName evidence="1">Uncharacterized protein</fullName>
    </submittedName>
</protein>
<proteinExistence type="predicted"/>
<evidence type="ECO:0000313" key="2">
    <source>
        <dbReference type="Proteomes" id="UP000054466"/>
    </source>
</evidence>
<dbReference type="RefSeq" id="XP_016244161.1">
    <property type="nucleotide sequence ID" value="XM_016396970.1"/>
</dbReference>
<gene>
    <name evidence="1" type="ORF">PV07_09692</name>
</gene>
<dbReference type="GeneID" id="27348886"/>
<dbReference type="Proteomes" id="UP000054466">
    <property type="component" value="Unassembled WGS sequence"/>
</dbReference>
<keyword evidence="2" id="KW-1185">Reference proteome</keyword>
<dbReference type="HOGENOM" id="CLU_2222990_0_0_1"/>